<accession>A0A419RT95</accession>
<sequence length="271" mass="29254">MKRRLTWVLVPALTLSACDMLAGEEQTPAPPPATPLASASASTSAPIGGARQVSEETDTFLFEYAYPQEAGEVEGLAAWLDGNLDTQRNALAREAERARRDARSNGFPFNKYSSNTAWAVVADLPKWLSLSAENDIYMGGAHPNYGFDAVVWDKEQGKRLEPAAFFTSLDALDNALGTRLCEALNAEREQRRGVPVAEGSDDDFDACVPAEETTLLLGSSGGRAFDRIGVQIAPYVAGPYAEGSYDFSFDVDDAVLAAVKPEYREAFAARD</sequence>
<evidence type="ECO:0000256" key="2">
    <source>
        <dbReference type="SAM" id="SignalP"/>
    </source>
</evidence>
<dbReference type="Gene3D" id="3.30.565.40">
    <property type="entry name" value="Fervidobacterium nodosum Rt17-B1 like"/>
    <property type="match status" value="1"/>
</dbReference>
<dbReference type="Proteomes" id="UP000285232">
    <property type="component" value="Unassembled WGS sequence"/>
</dbReference>
<feature type="region of interest" description="Disordered" evidence="1">
    <location>
        <begin position="23"/>
        <end position="44"/>
    </location>
</feature>
<keyword evidence="5" id="KW-1185">Reference proteome</keyword>
<organism evidence="4 5">
    <name type="scientific">Aurantiacibacter aquimixticola</name>
    <dbReference type="NCBI Taxonomy" id="1958945"/>
    <lineage>
        <taxon>Bacteria</taxon>
        <taxon>Pseudomonadati</taxon>
        <taxon>Pseudomonadota</taxon>
        <taxon>Alphaproteobacteria</taxon>
        <taxon>Sphingomonadales</taxon>
        <taxon>Erythrobacteraceae</taxon>
        <taxon>Aurantiacibacter</taxon>
    </lineage>
</organism>
<reference evidence="4 5" key="1">
    <citation type="journal article" date="2017" name="Int. J. Syst. Evol. Microbiol.">
        <title>Erythrobacter aquimixticola sp. nov., isolated from the junction between the ocean and a freshwater spring.</title>
        <authorList>
            <person name="Park S."/>
            <person name="Jung Y.T."/>
            <person name="Choi S.J."/>
            <person name="Yoon J.H."/>
        </authorList>
    </citation>
    <scope>NUCLEOTIDE SEQUENCE [LARGE SCALE GENOMIC DNA]</scope>
    <source>
        <strain evidence="4 5">JSSK-14</strain>
    </source>
</reference>
<name>A0A419RT95_9SPHN</name>
<evidence type="ECO:0000259" key="3">
    <source>
        <dbReference type="Pfam" id="PF13739"/>
    </source>
</evidence>
<dbReference type="Pfam" id="PF13739">
    <property type="entry name" value="PdaC"/>
    <property type="match status" value="1"/>
</dbReference>
<feature type="chain" id="PRO_5019517508" evidence="2">
    <location>
        <begin position="23"/>
        <end position="271"/>
    </location>
</feature>
<feature type="compositionally biased region" description="Low complexity" evidence="1">
    <location>
        <begin position="35"/>
        <end position="44"/>
    </location>
</feature>
<evidence type="ECO:0000313" key="5">
    <source>
        <dbReference type="Proteomes" id="UP000285232"/>
    </source>
</evidence>
<dbReference type="AlphaFoldDB" id="A0A419RT95"/>
<dbReference type="EMBL" id="RAHX01000001">
    <property type="protein sequence ID" value="RJY09022.1"/>
    <property type="molecule type" value="Genomic_DNA"/>
</dbReference>
<dbReference type="OrthoDB" id="4760806at2"/>
<proteinExistence type="predicted"/>
<comment type="caution">
    <text evidence="4">The sequence shown here is derived from an EMBL/GenBank/DDBJ whole genome shotgun (WGS) entry which is preliminary data.</text>
</comment>
<feature type="signal peptide" evidence="2">
    <location>
        <begin position="1"/>
        <end position="22"/>
    </location>
</feature>
<protein>
    <submittedName>
        <fullName evidence="4">DUF4163 domain-containing protein</fullName>
    </submittedName>
</protein>
<keyword evidence="2" id="KW-0732">Signal</keyword>
<evidence type="ECO:0000256" key="1">
    <source>
        <dbReference type="SAM" id="MobiDB-lite"/>
    </source>
</evidence>
<evidence type="ECO:0000313" key="4">
    <source>
        <dbReference type="EMBL" id="RJY09022.1"/>
    </source>
</evidence>
<feature type="domain" description="Deacetylase PdaC" evidence="3">
    <location>
        <begin position="54"/>
        <end position="145"/>
    </location>
</feature>
<dbReference type="InterPro" id="IPR025303">
    <property type="entry name" value="PdaC"/>
</dbReference>
<dbReference type="RefSeq" id="WP_120048033.1">
    <property type="nucleotide sequence ID" value="NZ_RAHX01000001.1"/>
</dbReference>
<dbReference type="PROSITE" id="PS51257">
    <property type="entry name" value="PROKAR_LIPOPROTEIN"/>
    <property type="match status" value="1"/>
</dbReference>
<gene>
    <name evidence="4" type="ORF">D6201_06275</name>
</gene>